<dbReference type="InterPro" id="IPR021352">
    <property type="entry name" value="DUF2971"/>
</dbReference>
<dbReference type="EMBL" id="DMND01000152">
    <property type="protein sequence ID" value="HAN28309.1"/>
    <property type="molecule type" value="Genomic_DNA"/>
</dbReference>
<sequence length="291" mass="32521">MFDLISQRLFADAPQETLYHYTTLSGLLGIVGAAELRCSDIRYMNDSTELRHTLDLLSDHVTRRILSGVDNPALLTTFLDWLTHRVVSGPMLFCASFRGNGNLLSQWRGYSVHGKGVSLGFDPAHILDCALRQGFEVGQCVYEPALQAKMINEIIDTLETLAGQTPSDVRAESENERWMALFQSIEGDLLRISAVLKHPAFEEEQEWRIVSPTISDPASAPVQFREGTSMLIPWYPFCLRNAAAELAIEHVFLGPTSNIDLSMNSLSLYLRNAGATPAQPITYCDIPYRKR</sequence>
<gene>
    <name evidence="1" type="ORF">DCP75_11435</name>
</gene>
<dbReference type="Pfam" id="PF11185">
    <property type="entry name" value="DUF2971"/>
    <property type="match status" value="1"/>
</dbReference>
<proteinExistence type="predicted"/>
<evidence type="ECO:0000313" key="2">
    <source>
        <dbReference type="Proteomes" id="UP000259273"/>
    </source>
</evidence>
<dbReference type="STRING" id="1121937.GCA_000423125_00466"/>
<protein>
    <submittedName>
        <fullName evidence="1">DUF2971 domain-containing protein</fullName>
    </submittedName>
</protein>
<name>A0A3C1KNM3_9GAMM</name>
<evidence type="ECO:0000313" key="1">
    <source>
        <dbReference type="EMBL" id="HAN28309.1"/>
    </source>
</evidence>
<organism evidence="1 2">
    <name type="scientific">Haliea salexigens</name>
    <dbReference type="NCBI Taxonomy" id="287487"/>
    <lineage>
        <taxon>Bacteria</taxon>
        <taxon>Pseudomonadati</taxon>
        <taxon>Pseudomonadota</taxon>
        <taxon>Gammaproteobacteria</taxon>
        <taxon>Cellvibrionales</taxon>
        <taxon>Halieaceae</taxon>
        <taxon>Haliea</taxon>
    </lineage>
</organism>
<accession>A0A3C1KNM3</accession>
<reference evidence="1 2" key="1">
    <citation type="journal article" date="2018" name="Nat. Biotechnol.">
        <title>A standardized bacterial taxonomy based on genome phylogeny substantially revises the tree of life.</title>
        <authorList>
            <person name="Parks D.H."/>
            <person name="Chuvochina M."/>
            <person name="Waite D.W."/>
            <person name="Rinke C."/>
            <person name="Skarshewski A."/>
            <person name="Chaumeil P.A."/>
            <person name="Hugenholtz P."/>
        </authorList>
    </citation>
    <scope>NUCLEOTIDE SEQUENCE [LARGE SCALE GENOMIC DNA]</scope>
    <source>
        <strain evidence="1">UBA9158</strain>
    </source>
</reference>
<dbReference type="AlphaFoldDB" id="A0A3C1KNM3"/>
<dbReference type="Proteomes" id="UP000259273">
    <property type="component" value="Unassembled WGS sequence"/>
</dbReference>
<comment type="caution">
    <text evidence="1">The sequence shown here is derived from an EMBL/GenBank/DDBJ whole genome shotgun (WGS) entry which is preliminary data.</text>
</comment>